<dbReference type="PANTHER" id="PTHR37953">
    <property type="entry name" value="UPF0127 PROTEIN MJ1496"/>
    <property type="match status" value="1"/>
</dbReference>
<evidence type="ECO:0000313" key="2">
    <source>
        <dbReference type="Proteomes" id="UP000524246"/>
    </source>
</evidence>
<dbReference type="Pfam" id="PF02643">
    <property type="entry name" value="DUF192"/>
    <property type="match status" value="1"/>
</dbReference>
<protein>
    <submittedName>
        <fullName evidence="1">DUF192 domain-containing protein</fullName>
    </submittedName>
</protein>
<gene>
    <name evidence="1" type="ORF">GYA55_09070</name>
</gene>
<reference evidence="1 2" key="1">
    <citation type="journal article" date="2020" name="Biotechnol. Biofuels">
        <title>New insights from the biogas microbiome by comprehensive genome-resolved metagenomics of nearly 1600 species originating from multiple anaerobic digesters.</title>
        <authorList>
            <person name="Campanaro S."/>
            <person name="Treu L."/>
            <person name="Rodriguez-R L.M."/>
            <person name="Kovalovszki A."/>
            <person name="Ziels R.M."/>
            <person name="Maus I."/>
            <person name="Zhu X."/>
            <person name="Kougias P.G."/>
            <person name="Basile A."/>
            <person name="Luo G."/>
            <person name="Schluter A."/>
            <person name="Konstantinidis K.T."/>
            <person name="Angelidaki I."/>
        </authorList>
    </citation>
    <scope>NUCLEOTIDE SEQUENCE [LARGE SCALE GENOMIC DNA]</scope>
    <source>
        <strain evidence="1">AS27yjCOA_65</strain>
    </source>
</reference>
<evidence type="ECO:0000313" key="1">
    <source>
        <dbReference type="EMBL" id="NMC63305.1"/>
    </source>
</evidence>
<dbReference type="PANTHER" id="PTHR37953:SF1">
    <property type="entry name" value="UPF0127 PROTEIN MJ1496"/>
    <property type="match status" value="1"/>
</dbReference>
<proteinExistence type="predicted"/>
<accession>A0A7X9FS38</accession>
<name>A0A7X9FS38_9DELT</name>
<sequence>PKDRGMLFKFPHQSEATFWGKNTYIPLDVAFVDKHGKITQIAKIAPLSTRLIHSKNMCSMAIETNAGFFDEHGIKAGDTIELKGNEVLFKT</sequence>
<dbReference type="InterPro" id="IPR038695">
    <property type="entry name" value="Saro_0823-like_sf"/>
</dbReference>
<dbReference type="InterPro" id="IPR003795">
    <property type="entry name" value="DUF192"/>
</dbReference>
<dbReference type="Gene3D" id="2.60.120.1140">
    <property type="entry name" value="Protein of unknown function DUF192"/>
    <property type="match status" value="1"/>
</dbReference>
<organism evidence="1 2">
    <name type="scientific">SAR324 cluster bacterium</name>
    <dbReference type="NCBI Taxonomy" id="2024889"/>
    <lineage>
        <taxon>Bacteria</taxon>
        <taxon>Deltaproteobacteria</taxon>
        <taxon>SAR324 cluster</taxon>
    </lineage>
</organism>
<feature type="non-terminal residue" evidence="1">
    <location>
        <position position="1"/>
    </location>
</feature>
<dbReference type="AlphaFoldDB" id="A0A7X9FS38"/>
<dbReference type="Proteomes" id="UP000524246">
    <property type="component" value="Unassembled WGS sequence"/>
</dbReference>
<dbReference type="EMBL" id="JAAZON010000404">
    <property type="protein sequence ID" value="NMC63305.1"/>
    <property type="molecule type" value="Genomic_DNA"/>
</dbReference>
<comment type="caution">
    <text evidence="1">The sequence shown here is derived from an EMBL/GenBank/DDBJ whole genome shotgun (WGS) entry which is preliminary data.</text>
</comment>